<name>A0A1M7V121_9ACTN</name>
<accession>A0A1M7V121</accession>
<dbReference type="Proteomes" id="UP000184428">
    <property type="component" value="Unassembled WGS sequence"/>
</dbReference>
<reference evidence="1 2" key="1">
    <citation type="submission" date="2016-12" db="EMBL/GenBank/DDBJ databases">
        <authorList>
            <person name="Song W.-J."/>
            <person name="Kurnit D.M."/>
        </authorList>
    </citation>
    <scope>NUCLEOTIDE SEQUENCE [LARGE SCALE GENOMIC DNA]</scope>
    <source>
        <strain evidence="1 2">DSM 43162</strain>
    </source>
</reference>
<evidence type="ECO:0000313" key="1">
    <source>
        <dbReference type="EMBL" id="SHN88914.1"/>
    </source>
</evidence>
<proteinExistence type="predicted"/>
<dbReference type="EMBL" id="FRDM01000066">
    <property type="protein sequence ID" value="SHN88914.1"/>
    <property type="molecule type" value="Genomic_DNA"/>
</dbReference>
<protein>
    <submittedName>
        <fullName evidence="1">Uncharacterized protein</fullName>
    </submittedName>
</protein>
<dbReference type="OrthoDB" id="5121495at2"/>
<dbReference type="RefSeq" id="WP_072921295.1">
    <property type="nucleotide sequence ID" value="NZ_FRDM01000066.1"/>
</dbReference>
<sequence>MDVVALGSGLDMWVHGEGLYACALNPVASVLAAALGRARQPYCGTVVFTGGADAAGAALGLTERAAGELVRVAGRLRADRAGLEEVRAAAEPFLAAYR</sequence>
<organism evidence="1 2">
    <name type="scientific">Geodermatophilus obscurus</name>
    <dbReference type="NCBI Taxonomy" id="1861"/>
    <lineage>
        <taxon>Bacteria</taxon>
        <taxon>Bacillati</taxon>
        <taxon>Actinomycetota</taxon>
        <taxon>Actinomycetes</taxon>
        <taxon>Geodermatophilales</taxon>
        <taxon>Geodermatophilaceae</taxon>
        <taxon>Geodermatophilus</taxon>
    </lineage>
</organism>
<gene>
    <name evidence="1" type="ORF">SAMN05660350_04905</name>
</gene>
<dbReference type="AlphaFoldDB" id="A0A1M7V121"/>
<evidence type="ECO:0000313" key="2">
    <source>
        <dbReference type="Proteomes" id="UP000184428"/>
    </source>
</evidence>